<evidence type="ECO:0000256" key="1">
    <source>
        <dbReference type="SAM" id="Coils"/>
    </source>
</evidence>
<comment type="caution">
    <text evidence="2">The sequence shown here is derived from an EMBL/GenBank/DDBJ whole genome shotgun (WGS) entry which is preliminary data.</text>
</comment>
<accession>A0A423FDZ6</accession>
<name>A0A423FDZ6_9PSED</name>
<dbReference type="Proteomes" id="UP000283389">
    <property type="component" value="Unassembled WGS sequence"/>
</dbReference>
<keyword evidence="1" id="KW-0175">Coiled coil</keyword>
<sequence>MPSQPQPSTEDLIRRASVCVTAIEHLLDAQPDLTTVMATELRQALAKHLPASTPNPDTLYLNEYVYDTASQADQDSTARTPRITRARNLTQVLQETIATQNMPTALTKEPETGAINQAVGFYANANGAGRSNEMARLEVAAVNQLISDLQLNCQTLYLNSLRAFWSSPHASTGALSVLEAVSQKQREVFTLEADLKLQDARQQLSQAEQTLKKTPEDTHAQAAVTTAQSHLEVLIEGRQLIENCVLHETTNNATPPLILGLTLELTDQPEWAAPLNGCFVLTERMHGIRPTVLYTPQFGVEFFMSFSTMENTLRLRLVRSDERTLLLANIVASERSAATDALRSRQALTYPSITGPVFSACLHAQRRQQEADIEQAFGASHATFEALAASVRTTLALPLKGNPGLIARMPELPDLTRASPVPLALPDVGQQTHLIQQWNSLNQQLDQVLEKDKHPSLGGVLTSLLKETYPHLPADTELQSLYVNRYLIDSDGLRHFESSRPLLEAVCALLLWDNPAEQTHEDQTAQEEGTATLDTFAESVFSSPTAFNEVDQLAQTDTLLDLAHTLQTRLAEQITTYWRTPIAPELVCPQVRLIDVQRQVLEIQARLRVADNTLSPQAKLLIDRAMRYPTQARREARFSHGNRPGVYQLTVDTGPAARARMAASFVLTLDDGSSPVAPHWPHGHKNLSTHTAGVGAVVLYTPDMGFEECASLQALHDTLKARINAGEDAGRLCISGLPLAVQHGKTGLWGNDLSTTYAPITDDFVADGIQALLDKQQSDIETILGLTEGEPDTEKNGRVELAELLDLAGPFMARNRLLKDHWRPDWEKRLSPADQKALQDQADTTQAKQDELAKQWQALIPTLAEYAKQQVLTKIRAFLAEKGQDYPVEGIDPDKTIVTHITRTRVVAGGGGFGTTHTSSTSKRMSLTNLLLKNTKPWENSLTWVENDDLDATLTTPQGNWVRDTHGRPITVDKQRLELWVKDLNVGHQYTQNVLEKYLAPQATATEARPLRQAWGASQASVIDYAALSARLNPDIYLRETHSAPKQKKAAAWMAAVQAAPNPATRPLVDGHAVIANALMFNPANNAPEGHGGQTVNGVLILSTAADDMRVLYAPHAPDGLELRELANEAELIRLMQGSAWLDYLRARLPADTRLLNSRLTAHQGDVWAGLYRQNYLYLLNKADEQSVTNEELNAQSTLNKVLFGVEVVTTVLGGLPWSGQLASSAARFVGRVGRTTVHALRSLGQSAAGLVVRRGPRALMLFELAKVTTTVAGVTRTTSLGIKPLPMLLRPARNIRRPNLAKYQKDFQQESSRLLVKNGIPPGAELAEGTGIYRVPGSPPTYLVRGVGEKGKEPVFRIQNSFNVYDRNGLVAPVLTPSGGLTPFRLRRLPNKRWELDTWQRAPGGGPRSDNKVTVALREWDAHVKANAALPNPATKLDPAAFFKSRNITYSSWNKFVKSGGEISKLGKARLNPETFTHLSNKLFMKWVNMKQPNKAAAVAFAKLHNIRPERITLFVDAKKGTLNKLGKARLDKLTKPADASLAHFTDKHYQDWYQLSLRPENQNIRAVWKFATDHGLHASSWSKYVKSDGTFNMAIPTVAARVKRLGLVFPIDLTLPGPSQPPV</sequence>
<feature type="coiled-coil region" evidence="1">
    <location>
        <begin position="190"/>
        <end position="217"/>
    </location>
</feature>
<evidence type="ECO:0000313" key="2">
    <source>
        <dbReference type="EMBL" id="ROM55447.1"/>
    </source>
</evidence>
<dbReference type="EMBL" id="MOAZ01000004">
    <property type="protein sequence ID" value="ROM55447.1"/>
    <property type="molecule type" value="Genomic_DNA"/>
</dbReference>
<organism evidence="2 3">
    <name type="scientific">Pseudomonas canadensis</name>
    <dbReference type="NCBI Taxonomy" id="915099"/>
    <lineage>
        <taxon>Bacteria</taxon>
        <taxon>Pseudomonadati</taxon>
        <taxon>Pseudomonadota</taxon>
        <taxon>Gammaproteobacteria</taxon>
        <taxon>Pseudomonadales</taxon>
        <taxon>Pseudomonadaceae</taxon>
        <taxon>Pseudomonas</taxon>
    </lineage>
</organism>
<proteinExistence type="predicted"/>
<protein>
    <submittedName>
        <fullName evidence="2">Uncharacterized protein</fullName>
    </submittedName>
</protein>
<evidence type="ECO:0000313" key="3">
    <source>
        <dbReference type="Proteomes" id="UP000283389"/>
    </source>
</evidence>
<reference evidence="2 3" key="1">
    <citation type="submission" date="2016-10" db="EMBL/GenBank/DDBJ databases">
        <title>Comparative genome analysis of multiple Pseudomonas spp. focuses on biocontrol and plant growth promoting traits.</title>
        <authorList>
            <person name="Tao X.-Y."/>
            <person name="Taylor C.G."/>
        </authorList>
    </citation>
    <scope>NUCLEOTIDE SEQUENCE [LARGE SCALE GENOMIC DNA]</scope>
    <source>
        <strain evidence="2 3">36C8</strain>
    </source>
</reference>
<gene>
    <name evidence="2" type="ORF">BK649_07085</name>
</gene>
<dbReference type="RefSeq" id="WP_123474706.1">
    <property type="nucleotide sequence ID" value="NZ_MOAZ01000004.1"/>
</dbReference>